<dbReference type="SUPFAM" id="SSF53474">
    <property type="entry name" value="alpha/beta-Hydrolases"/>
    <property type="match status" value="1"/>
</dbReference>
<sequence>MFGITGSLAAPWWTGEPAPLAERSLLCLPYAGGGPQTYRGWGELLGPSVEVLAMTPPGRGRRFSEEPCRDLPSLLTSLADAVPRTPQRPYVLFGHSLGATVAYELCREIRRRGLPMPEGLVVSARQAPGLPWRFRHVSGLPDDEFTEALRELGGTPEAVLAQPDLMSLLLPALRADFAIVESYRHRDEPPLDVPILALAGTEDDRATAEQMAGWAGRTTASFALHEVQGGHFFVDTQADAVTGLVSDFL</sequence>
<dbReference type="GeneID" id="301546106"/>
<dbReference type="PANTHER" id="PTHR11487">
    <property type="entry name" value="THIOESTERASE"/>
    <property type="match status" value="1"/>
</dbReference>
<feature type="domain" description="Thioesterase TesA-like" evidence="3">
    <location>
        <begin position="26"/>
        <end position="249"/>
    </location>
</feature>
<dbReference type="EMBL" id="BMND01000001">
    <property type="protein sequence ID" value="GGN31998.1"/>
    <property type="molecule type" value="Genomic_DNA"/>
</dbReference>
<dbReference type="Proteomes" id="UP000600080">
    <property type="component" value="Unassembled WGS sequence"/>
</dbReference>
<dbReference type="InterPro" id="IPR029058">
    <property type="entry name" value="AB_hydrolase_fold"/>
</dbReference>
<dbReference type="InterPro" id="IPR012223">
    <property type="entry name" value="TEII"/>
</dbReference>
<dbReference type="RefSeq" id="WP_189095442.1">
    <property type="nucleotide sequence ID" value="NZ_BMND01000001.1"/>
</dbReference>
<dbReference type="Gene3D" id="3.40.50.1820">
    <property type="entry name" value="alpha/beta hydrolase"/>
    <property type="match status" value="1"/>
</dbReference>
<dbReference type="SMART" id="SM00824">
    <property type="entry name" value="PKS_TE"/>
    <property type="match status" value="1"/>
</dbReference>
<protein>
    <recommendedName>
        <fullName evidence="3">Thioesterase TesA-like domain-containing protein</fullName>
    </recommendedName>
</protein>
<keyword evidence="2" id="KW-0378">Hydrolase</keyword>
<accession>A0ABQ2IV93</accession>
<keyword evidence="5" id="KW-1185">Reference proteome</keyword>
<gene>
    <name evidence="4" type="ORF">GCM10012285_01960</name>
</gene>
<evidence type="ECO:0000256" key="2">
    <source>
        <dbReference type="ARBA" id="ARBA00022801"/>
    </source>
</evidence>
<comment type="caution">
    <text evidence="4">The sequence shown here is derived from an EMBL/GenBank/DDBJ whole genome shotgun (WGS) entry which is preliminary data.</text>
</comment>
<name>A0ABQ2IV93_9ACTN</name>
<evidence type="ECO:0000313" key="5">
    <source>
        <dbReference type="Proteomes" id="UP000600080"/>
    </source>
</evidence>
<evidence type="ECO:0000259" key="3">
    <source>
        <dbReference type="SMART" id="SM00824"/>
    </source>
</evidence>
<dbReference type="InterPro" id="IPR020802">
    <property type="entry name" value="TesA-like"/>
</dbReference>
<dbReference type="PANTHER" id="PTHR11487:SF0">
    <property type="entry name" value="S-ACYL FATTY ACID SYNTHASE THIOESTERASE, MEDIUM CHAIN"/>
    <property type="match status" value="1"/>
</dbReference>
<evidence type="ECO:0000256" key="1">
    <source>
        <dbReference type="ARBA" id="ARBA00007169"/>
    </source>
</evidence>
<organism evidence="4 5">
    <name type="scientific">Streptomyces kronopolitis</name>
    <dbReference type="NCBI Taxonomy" id="1612435"/>
    <lineage>
        <taxon>Bacteria</taxon>
        <taxon>Bacillati</taxon>
        <taxon>Actinomycetota</taxon>
        <taxon>Actinomycetes</taxon>
        <taxon>Kitasatosporales</taxon>
        <taxon>Streptomycetaceae</taxon>
        <taxon>Streptomyces</taxon>
    </lineage>
</organism>
<dbReference type="Pfam" id="PF00975">
    <property type="entry name" value="Thioesterase"/>
    <property type="match status" value="1"/>
</dbReference>
<dbReference type="InterPro" id="IPR001031">
    <property type="entry name" value="Thioesterase"/>
</dbReference>
<comment type="similarity">
    <text evidence="1">Belongs to the thioesterase family.</text>
</comment>
<reference evidence="5" key="1">
    <citation type="journal article" date="2019" name="Int. J. Syst. Evol. Microbiol.">
        <title>The Global Catalogue of Microorganisms (GCM) 10K type strain sequencing project: providing services to taxonomists for standard genome sequencing and annotation.</title>
        <authorList>
            <consortium name="The Broad Institute Genomics Platform"/>
            <consortium name="The Broad Institute Genome Sequencing Center for Infectious Disease"/>
            <person name="Wu L."/>
            <person name="Ma J."/>
        </authorList>
    </citation>
    <scope>NUCLEOTIDE SEQUENCE [LARGE SCALE GENOMIC DNA]</scope>
    <source>
        <strain evidence="5">CGMCC 4.7323</strain>
    </source>
</reference>
<proteinExistence type="inferred from homology"/>
<evidence type="ECO:0000313" key="4">
    <source>
        <dbReference type="EMBL" id="GGN31998.1"/>
    </source>
</evidence>